<dbReference type="Proteomes" id="UP000054516">
    <property type="component" value="Unassembled WGS sequence"/>
</dbReference>
<keyword evidence="2 6" id="KW-0812">Transmembrane</keyword>
<feature type="compositionally biased region" description="Acidic residues" evidence="5">
    <location>
        <begin position="26"/>
        <end position="35"/>
    </location>
</feature>
<feature type="transmembrane region" description="Helical" evidence="6">
    <location>
        <begin position="426"/>
        <end position="445"/>
    </location>
</feature>
<feature type="domain" description="Major facilitator superfamily (MFS) profile" evidence="7">
    <location>
        <begin position="112"/>
        <end position="548"/>
    </location>
</feature>
<dbReference type="InterPro" id="IPR036259">
    <property type="entry name" value="MFS_trans_sf"/>
</dbReference>
<evidence type="ECO:0000256" key="3">
    <source>
        <dbReference type="ARBA" id="ARBA00022989"/>
    </source>
</evidence>
<sequence>MPDESDSNSGEKSHYRVSDDDHELGYDDDVEDVAGDEIHKVDTSASRVSKRSRISDVLSRAGEAAAAAAAGRDEMAPTVIPVSDLGRGIVGWEGPGDPAMPLNFGRRRKWVAVTCLSLITLFSPLSSSILAPAIKAISAEFGAADAAAASLPVSVFLLGYAVGPLFLSPLSEAYGRAAVLSAANAFFCAWHVGCALAPSLGALVVFRFLCGVGGAGCMTLGGAVIGDLFPVAERGRALSAWSVGPIVGPTLGPLVGAFVVGSVGWRWDPWIVFVPSTLVTAALAFYLPETCHKVLIDRKVRRLSKELDRDDLVNCYDTPGKARVSQTKLILLGFTRPAKMLVLAPIIFLMSVNVAFNYGTMYLMFNTIPPTFEGQYGFPTSLTGLIYLAMGLGYLIGLWSFSLLSDRTVVRLTKRNNGVFEPEMRLHLVAYYACICPITFFWYGWTTYYKVHWIAPILSLIPFGVAILGVYLPTQAYIIDAYPLYSASGLAAFTVLRSIVAAFLPLAGPALFGTLGLGWGSSVLGFITVALIPIPVLVILFGTRLRKRFPVKL</sequence>
<dbReference type="OMA" id="CLYLLYN"/>
<dbReference type="STRING" id="77044.A0A1W2TAU9"/>
<feature type="transmembrane region" description="Helical" evidence="6">
    <location>
        <begin position="451"/>
        <end position="472"/>
    </location>
</feature>
<feature type="transmembrane region" description="Helical" evidence="6">
    <location>
        <begin position="110"/>
        <end position="134"/>
    </location>
</feature>
<dbReference type="InterPro" id="IPR011701">
    <property type="entry name" value="MFS"/>
</dbReference>
<evidence type="ECO:0000256" key="1">
    <source>
        <dbReference type="ARBA" id="ARBA00004141"/>
    </source>
</evidence>
<evidence type="ECO:0000256" key="2">
    <source>
        <dbReference type="ARBA" id="ARBA00022692"/>
    </source>
</evidence>
<dbReference type="CDD" id="cd17323">
    <property type="entry name" value="MFS_Tpo1_MDR_like"/>
    <property type="match status" value="1"/>
</dbReference>
<feature type="transmembrane region" description="Helical" evidence="6">
    <location>
        <begin position="385"/>
        <end position="405"/>
    </location>
</feature>
<feature type="transmembrane region" description="Helical" evidence="6">
    <location>
        <begin position="519"/>
        <end position="542"/>
    </location>
</feature>
<feature type="transmembrane region" description="Helical" evidence="6">
    <location>
        <begin position="179"/>
        <end position="198"/>
    </location>
</feature>
<dbReference type="FunFam" id="1.20.1250.20:FF:000011">
    <property type="entry name" value="MFS multidrug transporter, putative"/>
    <property type="match status" value="1"/>
</dbReference>
<feature type="transmembrane region" description="Helical" evidence="6">
    <location>
        <begin position="484"/>
        <end position="507"/>
    </location>
</feature>
<dbReference type="PANTHER" id="PTHR23502">
    <property type="entry name" value="MAJOR FACILITATOR SUPERFAMILY"/>
    <property type="match status" value="1"/>
</dbReference>
<keyword evidence="9" id="KW-1185">Reference proteome</keyword>
<evidence type="ECO:0000259" key="7">
    <source>
        <dbReference type="PROSITE" id="PS50850"/>
    </source>
</evidence>
<proteinExistence type="predicted"/>
<dbReference type="AlphaFoldDB" id="A0A1W2TAU9"/>
<dbReference type="GO" id="GO:0016020">
    <property type="term" value="C:membrane"/>
    <property type="evidence" value="ECO:0007669"/>
    <property type="project" value="UniProtKB-SubCell"/>
</dbReference>
<feature type="transmembrane region" description="Helical" evidence="6">
    <location>
        <begin position="204"/>
        <end position="226"/>
    </location>
</feature>
<feature type="region of interest" description="Disordered" evidence="5">
    <location>
        <begin position="1"/>
        <end position="35"/>
    </location>
</feature>
<reference evidence="8" key="1">
    <citation type="submission" date="2016-03" db="EMBL/GenBank/DDBJ databases">
        <title>Draft genome sequence of Rosellinia necatrix.</title>
        <authorList>
            <person name="Kanematsu S."/>
        </authorList>
    </citation>
    <scope>NUCLEOTIDE SEQUENCE [LARGE SCALE GENOMIC DNA]</scope>
    <source>
        <strain evidence="8">W97</strain>
    </source>
</reference>
<comment type="subcellular location">
    <subcellularLocation>
        <location evidence="1">Membrane</location>
        <topology evidence="1">Multi-pass membrane protein</topology>
    </subcellularLocation>
</comment>
<dbReference type="InterPro" id="IPR020846">
    <property type="entry name" value="MFS_dom"/>
</dbReference>
<name>A0A1W2TAU9_ROSNE</name>
<evidence type="ECO:0000313" key="8">
    <source>
        <dbReference type="EMBL" id="GAP84753.1"/>
    </source>
</evidence>
<accession>A0A1W2TAU9</accession>
<feature type="transmembrane region" description="Helical" evidence="6">
    <location>
        <begin position="270"/>
        <end position="288"/>
    </location>
</feature>
<dbReference type="Pfam" id="PF07690">
    <property type="entry name" value="MFS_1"/>
    <property type="match status" value="1"/>
</dbReference>
<organism evidence="8">
    <name type="scientific">Rosellinia necatrix</name>
    <name type="common">White root-rot fungus</name>
    <dbReference type="NCBI Taxonomy" id="77044"/>
    <lineage>
        <taxon>Eukaryota</taxon>
        <taxon>Fungi</taxon>
        <taxon>Dikarya</taxon>
        <taxon>Ascomycota</taxon>
        <taxon>Pezizomycotina</taxon>
        <taxon>Sordariomycetes</taxon>
        <taxon>Xylariomycetidae</taxon>
        <taxon>Xylariales</taxon>
        <taxon>Xylariaceae</taxon>
        <taxon>Rosellinia</taxon>
    </lineage>
</organism>
<evidence type="ECO:0000256" key="4">
    <source>
        <dbReference type="ARBA" id="ARBA00023136"/>
    </source>
</evidence>
<feature type="transmembrane region" description="Helical" evidence="6">
    <location>
        <begin position="341"/>
        <end position="365"/>
    </location>
</feature>
<keyword evidence="3 6" id="KW-1133">Transmembrane helix</keyword>
<feature type="transmembrane region" description="Helical" evidence="6">
    <location>
        <begin position="146"/>
        <end position="167"/>
    </location>
</feature>
<gene>
    <name evidence="8" type="ORF">SAMD00023353_0800580</name>
</gene>
<feature type="compositionally biased region" description="Basic and acidic residues" evidence="5">
    <location>
        <begin position="9"/>
        <end position="25"/>
    </location>
</feature>
<evidence type="ECO:0000256" key="6">
    <source>
        <dbReference type="SAM" id="Phobius"/>
    </source>
</evidence>
<dbReference type="PANTHER" id="PTHR23502:SF33">
    <property type="entry name" value="MAJOR FACILITATOR SUPERFAMILY (MFS) PROFILE DOMAIN-CONTAINING PROTEIN-RELATED"/>
    <property type="match status" value="1"/>
</dbReference>
<protein>
    <submittedName>
        <fullName evidence="8">Putative major facilitator superfamily transporter</fullName>
    </submittedName>
</protein>
<dbReference type="EMBL" id="DF977453">
    <property type="protein sequence ID" value="GAP84753.1"/>
    <property type="molecule type" value="Genomic_DNA"/>
</dbReference>
<dbReference type="GO" id="GO:0022857">
    <property type="term" value="F:transmembrane transporter activity"/>
    <property type="evidence" value="ECO:0007669"/>
    <property type="project" value="InterPro"/>
</dbReference>
<dbReference type="SUPFAM" id="SSF103473">
    <property type="entry name" value="MFS general substrate transporter"/>
    <property type="match status" value="1"/>
</dbReference>
<keyword evidence="4 6" id="KW-0472">Membrane</keyword>
<dbReference type="Gene3D" id="1.20.1250.20">
    <property type="entry name" value="MFS general substrate transporter like domains"/>
    <property type="match status" value="1"/>
</dbReference>
<evidence type="ECO:0000256" key="5">
    <source>
        <dbReference type="SAM" id="MobiDB-lite"/>
    </source>
</evidence>
<dbReference type="OrthoDB" id="5296287at2759"/>
<feature type="transmembrane region" description="Helical" evidence="6">
    <location>
        <begin position="238"/>
        <end position="264"/>
    </location>
</feature>
<dbReference type="PROSITE" id="PS50850">
    <property type="entry name" value="MFS"/>
    <property type="match status" value="1"/>
</dbReference>
<evidence type="ECO:0000313" key="9">
    <source>
        <dbReference type="Proteomes" id="UP000054516"/>
    </source>
</evidence>